<accession>A0AAQ3U7Z7</accession>
<reference evidence="1 2" key="1">
    <citation type="submission" date="2024-02" db="EMBL/GenBank/DDBJ databases">
        <title>High-quality chromosome-scale genome assembly of Pensacola bahiagrass (Paspalum notatum Flugge var. saurae).</title>
        <authorList>
            <person name="Vega J.M."/>
            <person name="Podio M."/>
            <person name="Orjuela J."/>
            <person name="Siena L.A."/>
            <person name="Pessino S.C."/>
            <person name="Combes M.C."/>
            <person name="Mariac C."/>
            <person name="Albertini E."/>
            <person name="Pupilli F."/>
            <person name="Ortiz J.P.A."/>
            <person name="Leblanc O."/>
        </authorList>
    </citation>
    <scope>NUCLEOTIDE SEQUENCE [LARGE SCALE GENOMIC DNA]</scope>
    <source>
        <strain evidence="1">R1</strain>
        <tissue evidence="1">Leaf</tissue>
    </source>
</reference>
<dbReference type="SUPFAM" id="SSF57756">
    <property type="entry name" value="Retrovirus zinc finger-like domains"/>
    <property type="match status" value="1"/>
</dbReference>
<dbReference type="EMBL" id="CP144751">
    <property type="protein sequence ID" value="WVZ85055.1"/>
    <property type="molecule type" value="Genomic_DNA"/>
</dbReference>
<dbReference type="Proteomes" id="UP001341281">
    <property type="component" value="Chromosome 07"/>
</dbReference>
<protein>
    <submittedName>
        <fullName evidence="1">Uncharacterized protein</fullName>
    </submittedName>
</protein>
<dbReference type="GO" id="GO:0003676">
    <property type="term" value="F:nucleic acid binding"/>
    <property type="evidence" value="ECO:0007669"/>
    <property type="project" value="InterPro"/>
</dbReference>
<evidence type="ECO:0000313" key="1">
    <source>
        <dbReference type="EMBL" id="WVZ85055.1"/>
    </source>
</evidence>
<dbReference type="InterPro" id="IPR036875">
    <property type="entry name" value="Znf_CCHC_sf"/>
</dbReference>
<dbReference type="AlphaFoldDB" id="A0AAQ3U7Z7"/>
<sequence>MVQKNNGKNKGRNMTTNFKRKMMNRTNLPCFTWGELGHFYKDCLNHPGHRRKKSSNGQSSKMSIQLMLAMLEMLGVNVHHVPDMNKILVSGSLLCTYEFKVVHCLFIGKGYDCGGLFHLSLLDFSNKYVKHICGGVHEDAIN</sequence>
<proteinExistence type="predicted"/>
<evidence type="ECO:0000313" key="2">
    <source>
        <dbReference type="Proteomes" id="UP001341281"/>
    </source>
</evidence>
<dbReference type="GO" id="GO:0008270">
    <property type="term" value="F:zinc ion binding"/>
    <property type="evidence" value="ECO:0007669"/>
    <property type="project" value="InterPro"/>
</dbReference>
<keyword evidence="2" id="KW-1185">Reference proteome</keyword>
<name>A0AAQ3U7Z7_PASNO</name>
<gene>
    <name evidence="1" type="ORF">U9M48_032017</name>
</gene>
<organism evidence="1 2">
    <name type="scientific">Paspalum notatum var. saurae</name>
    <dbReference type="NCBI Taxonomy" id="547442"/>
    <lineage>
        <taxon>Eukaryota</taxon>
        <taxon>Viridiplantae</taxon>
        <taxon>Streptophyta</taxon>
        <taxon>Embryophyta</taxon>
        <taxon>Tracheophyta</taxon>
        <taxon>Spermatophyta</taxon>
        <taxon>Magnoliopsida</taxon>
        <taxon>Liliopsida</taxon>
        <taxon>Poales</taxon>
        <taxon>Poaceae</taxon>
        <taxon>PACMAD clade</taxon>
        <taxon>Panicoideae</taxon>
        <taxon>Andropogonodae</taxon>
        <taxon>Paspaleae</taxon>
        <taxon>Paspalinae</taxon>
        <taxon>Paspalum</taxon>
    </lineage>
</organism>